<gene>
    <name evidence="1" type="ORF">B0H17DRAFT_1211492</name>
</gene>
<sequence>MDVRHPLYTYHTVSSILGTCRSRRPPPTVSGVADAKRLENHVNVHAASAASTYAPPCPPAAEHILLPIRLATSPLIPPPALSRGQPDLEHPPHAHAIAHLPLVVLHASATCG</sequence>
<reference evidence="1" key="1">
    <citation type="submission" date="2023-03" db="EMBL/GenBank/DDBJ databases">
        <title>Massive genome expansion in bonnet fungi (Mycena s.s.) driven by repeated elements and novel gene families across ecological guilds.</title>
        <authorList>
            <consortium name="Lawrence Berkeley National Laboratory"/>
            <person name="Harder C.B."/>
            <person name="Miyauchi S."/>
            <person name="Viragh M."/>
            <person name="Kuo A."/>
            <person name="Thoen E."/>
            <person name="Andreopoulos B."/>
            <person name="Lu D."/>
            <person name="Skrede I."/>
            <person name="Drula E."/>
            <person name="Henrissat B."/>
            <person name="Morin E."/>
            <person name="Kohler A."/>
            <person name="Barry K."/>
            <person name="LaButti K."/>
            <person name="Morin E."/>
            <person name="Salamov A."/>
            <person name="Lipzen A."/>
            <person name="Mereny Z."/>
            <person name="Hegedus B."/>
            <person name="Baldrian P."/>
            <person name="Stursova M."/>
            <person name="Weitz H."/>
            <person name="Taylor A."/>
            <person name="Grigoriev I.V."/>
            <person name="Nagy L.G."/>
            <person name="Martin F."/>
            <person name="Kauserud H."/>
        </authorList>
    </citation>
    <scope>NUCLEOTIDE SEQUENCE</scope>
    <source>
        <strain evidence="1">CBHHK067</strain>
    </source>
</reference>
<accession>A0AAD7CU13</accession>
<dbReference type="AlphaFoldDB" id="A0AAD7CU13"/>
<evidence type="ECO:0000313" key="2">
    <source>
        <dbReference type="Proteomes" id="UP001221757"/>
    </source>
</evidence>
<name>A0AAD7CU13_MYCRO</name>
<proteinExistence type="predicted"/>
<dbReference type="Proteomes" id="UP001221757">
    <property type="component" value="Unassembled WGS sequence"/>
</dbReference>
<comment type="caution">
    <text evidence="1">The sequence shown here is derived from an EMBL/GenBank/DDBJ whole genome shotgun (WGS) entry which is preliminary data.</text>
</comment>
<keyword evidence="2" id="KW-1185">Reference proteome</keyword>
<protein>
    <submittedName>
        <fullName evidence="1">Uncharacterized protein</fullName>
    </submittedName>
</protein>
<dbReference type="EMBL" id="JARKIE010000228">
    <property type="protein sequence ID" value="KAJ7664079.1"/>
    <property type="molecule type" value="Genomic_DNA"/>
</dbReference>
<organism evidence="1 2">
    <name type="scientific">Mycena rosella</name>
    <name type="common">Pink bonnet</name>
    <name type="synonym">Agaricus rosellus</name>
    <dbReference type="NCBI Taxonomy" id="1033263"/>
    <lineage>
        <taxon>Eukaryota</taxon>
        <taxon>Fungi</taxon>
        <taxon>Dikarya</taxon>
        <taxon>Basidiomycota</taxon>
        <taxon>Agaricomycotina</taxon>
        <taxon>Agaricomycetes</taxon>
        <taxon>Agaricomycetidae</taxon>
        <taxon>Agaricales</taxon>
        <taxon>Marasmiineae</taxon>
        <taxon>Mycenaceae</taxon>
        <taxon>Mycena</taxon>
    </lineage>
</organism>
<evidence type="ECO:0000313" key="1">
    <source>
        <dbReference type="EMBL" id="KAJ7664079.1"/>
    </source>
</evidence>